<dbReference type="EMBL" id="SRRM01000011">
    <property type="protein sequence ID" value="TKY87944.1"/>
    <property type="molecule type" value="Genomic_DNA"/>
</dbReference>
<feature type="compositionally biased region" description="Acidic residues" evidence="1">
    <location>
        <begin position="616"/>
        <end position="628"/>
    </location>
</feature>
<feature type="compositionally biased region" description="Low complexity" evidence="1">
    <location>
        <begin position="293"/>
        <end position="316"/>
    </location>
</feature>
<name>A0A4U7KTP9_9BASI</name>
<feature type="compositionally biased region" description="Acidic residues" evidence="1">
    <location>
        <begin position="564"/>
        <end position="573"/>
    </location>
</feature>
<feature type="compositionally biased region" description="Acidic residues" evidence="1">
    <location>
        <begin position="647"/>
        <end position="668"/>
    </location>
</feature>
<feature type="region of interest" description="Disordered" evidence="1">
    <location>
        <begin position="1"/>
        <end position="319"/>
    </location>
</feature>
<feature type="region of interest" description="Disordered" evidence="1">
    <location>
        <begin position="819"/>
        <end position="945"/>
    </location>
</feature>
<feature type="region of interest" description="Disordered" evidence="1">
    <location>
        <begin position="550"/>
        <end position="792"/>
    </location>
</feature>
<feature type="compositionally biased region" description="Polar residues" evidence="1">
    <location>
        <begin position="241"/>
        <end position="256"/>
    </location>
</feature>
<feature type="compositionally biased region" description="Polar residues" evidence="1">
    <location>
        <begin position="986"/>
        <end position="996"/>
    </location>
</feature>
<dbReference type="KEGG" id="sgra:EX895_003040"/>
<feature type="compositionally biased region" description="Acidic residues" evidence="1">
    <location>
        <begin position="207"/>
        <end position="216"/>
    </location>
</feature>
<feature type="compositionally biased region" description="Low complexity" evidence="1">
    <location>
        <begin position="265"/>
        <end position="274"/>
    </location>
</feature>
<dbReference type="RefSeq" id="XP_029739929.1">
    <property type="nucleotide sequence ID" value="XM_029883638.1"/>
</dbReference>
<feature type="compositionally biased region" description="Low complexity" evidence="1">
    <location>
        <begin position="96"/>
        <end position="136"/>
    </location>
</feature>
<evidence type="ECO:0000313" key="3">
    <source>
        <dbReference type="Proteomes" id="UP000306050"/>
    </source>
</evidence>
<accession>A0A4U7KTP9</accession>
<reference evidence="2 3" key="1">
    <citation type="submission" date="2019-05" db="EMBL/GenBank/DDBJ databases">
        <title>Sporisorium graminicola CBS 10092 draft sequencing and annotation.</title>
        <authorList>
            <person name="Solano-Gonzalez S."/>
            <person name="Caddick M.X."/>
            <person name="Darby A."/>
        </authorList>
    </citation>
    <scope>NUCLEOTIDE SEQUENCE [LARGE SCALE GENOMIC DNA]</scope>
    <source>
        <strain evidence="2 3">CBS 10092</strain>
    </source>
</reference>
<feature type="compositionally biased region" description="Basic and acidic residues" evidence="1">
    <location>
        <begin position="588"/>
        <end position="608"/>
    </location>
</feature>
<feature type="compositionally biased region" description="Polar residues" evidence="1">
    <location>
        <begin position="180"/>
        <end position="200"/>
    </location>
</feature>
<dbReference type="OrthoDB" id="2556774at2759"/>
<evidence type="ECO:0000256" key="1">
    <source>
        <dbReference type="SAM" id="MobiDB-lite"/>
    </source>
</evidence>
<feature type="region of interest" description="Disordered" evidence="1">
    <location>
        <begin position="981"/>
        <end position="1002"/>
    </location>
</feature>
<sequence length="1541" mass="165283">MPHPSTSQSTSSRASSDTNSARLSTSSHRSNDANPSSSSNRLTATSKQQGEDEEAAARRARRRKRREDEAYQVRGWENLYRGDGSKPVFAHDPKPSSRIRAAASSSQSKSTTTERTITSSSQPLASTSRASPSSSRQDQTPIKPSSTTPNRPPPPSPAPSRSFNAAAHATTSKLLKRKGTSPSSQPNPKRSAKVTTSSHRQPAAGASDEDSSDDGFEILGVSGPAAPRSHGDQAPVLNAKASPSSHRGLKSSQPTQFEAHRRSAIRASSAGRSSPVPARLFADTDGSLSESGPSSRTSPQRRASRAPSSAASTGPTKLTPEDIEALKQTAYDAFIQGTSLACHIDGIVRDYADMISPYHPDRPKVEQFQQQLADLGQELTVGYLREVMPTLPARLLKRFGPALAAYIQYLKRDWSDAQAQSNDGTSVLDPTVTERIAANAGTDTVASANASNQTEAAQNPIVVAVPSSPSRPAVEETVLDEAPDGTSSHPAIRASDHVFDQAARESSPNSAGADAEPMDIDPHNESETAPGQVFEVGPVIADASHDSAFESASSLQVFGTPPEQPEEEVEEGNECFGAAGLGQLEAEPQEHQILDQLRHSVDGEEQRQRSKQQQDGQEEFSQFEDDEDRREQESKERQQHQPSQESNLDEEGEDELADELDEVVDEQNESNTNPQAREAEQVAPEGETSVVTDDGVLGTPPTGAFEQEANAEEGGVEAQKPYEDDPRYVDHPNGDAPHGCQTQGGTGQQPTTADANDEMVGTDGTLNQAGDSSEAPAPTGHTNDCITDELGLPAHPMADTVATADEAVEQALAVESKAHPAVASDEAVPPLGIVAAADSPTQVDNDDADSSHQDPASDGSSLAAAASEARTVATPLLPSRSNTAEAAAEAQAATSEPSQAFEANAPHAEMRALPLSAATAAVPSLKPASTAAEDDSTRVDQTSEASVEPIIAQEDDSAHNPGSGNEPDALVIHAAAVAEPRHNMERASTQATSDSTKGARPKKTIDDRMKSMLKDLSDVTGRRSSYRTIQKYKPLRAGSGTRKIIQDLVEHWQDPAKLIPWTCLKELGPSIFHKNAHKHMHLSVHELTDKVSNTRSVQHLARKVPERVLTRALMEFPRIPHMLHCWNKEKTKYFASRGLPQPTDTKPEFRFADVQAAENSSGPKLLGVPDANSRASATRNWPLLAQATAQSRAVVPSTIVQPQQANTQATMASYISGPSEQVVAAHPVVAAPPQALTQVGSQFQGAHLARTAATAPGYAAQHSPAMPTSAVRPFPPPQQPAFQPNMQQQRAPGMVQGQQQQQAISDNVRQAAMVKDATDRVFSGLAADCLSFAEHVIGSPASDELVRHLRHFSEADVLHVINFVADTYKREVEAERSSGQLPRCVKAAERYSKVLRVRAVATEVLMLTQMLFRVKRCLNEAAIESLRTTGVASSERWLELLDTAPKWAGVKQHLLKDERALGVLSRAESRMLLQRQVDRLNKRLEARLESLMSMDEIMGGRLSGEADQEEQAAQEAVRKECAQIGRICCKHVVGTLGESEP</sequence>
<feature type="region of interest" description="Disordered" evidence="1">
    <location>
        <begin position="500"/>
        <end position="530"/>
    </location>
</feature>
<feature type="compositionally biased region" description="Low complexity" evidence="1">
    <location>
        <begin position="856"/>
        <end position="873"/>
    </location>
</feature>
<dbReference type="Proteomes" id="UP000306050">
    <property type="component" value="Chromosome SGRAM_19"/>
</dbReference>
<dbReference type="GeneID" id="40725935"/>
<feature type="compositionally biased region" description="Polar residues" evidence="1">
    <location>
        <begin position="21"/>
        <end position="48"/>
    </location>
</feature>
<protein>
    <submittedName>
        <fullName evidence="2">Uncharacterized protein</fullName>
    </submittedName>
</protein>
<evidence type="ECO:0000313" key="2">
    <source>
        <dbReference type="EMBL" id="TKY87944.1"/>
    </source>
</evidence>
<proteinExistence type="predicted"/>
<feature type="compositionally biased region" description="Low complexity" evidence="1">
    <location>
        <begin position="883"/>
        <end position="900"/>
    </location>
</feature>
<comment type="caution">
    <text evidence="2">The sequence shown here is derived from an EMBL/GenBank/DDBJ whole genome shotgun (WGS) entry which is preliminary data.</text>
</comment>
<organism evidence="2 3">
    <name type="scientific">Sporisorium graminicola</name>
    <dbReference type="NCBI Taxonomy" id="280036"/>
    <lineage>
        <taxon>Eukaryota</taxon>
        <taxon>Fungi</taxon>
        <taxon>Dikarya</taxon>
        <taxon>Basidiomycota</taxon>
        <taxon>Ustilaginomycotina</taxon>
        <taxon>Ustilaginomycetes</taxon>
        <taxon>Ustilaginales</taxon>
        <taxon>Ustilaginaceae</taxon>
        <taxon>Sporisorium</taxon>
    </lineage>
</organism>
<feature type="compositionally biased region" description="Low complexity" evidence="1">
    <location>
        <begin position="1"/>
        <end position="20"/>
    </location>
</feature>
<feature type="compositionally biased region" description="Basic and acidic residues" evidence="1">
    <location>
        <begin position="720"/>
        <end position="733"/>
    </location>
</feature>
<keyword evidence="3" id="KW-1185">Reference proteome</keyword>
<feature type="compositionally biased region" description="Basic and acidic residues" evidence="1">
    <location>
        <begin position="629"/>
        <end position="639"/>
    </location>
</feature>
<gene>
    <name evidence="2" type="ORF">EX895_003040</name>
</gene>